<gene>
    <name evidence="1" type="ORF">C900_01265</name>
</gene>
<dbReference type="AlphaFoldDB" id="L8JKR1"/>
<reference evidence="1 2" key="1">
    <citation type="submission" date="2012-12" db="EMBL/GenBank/DDBJ databases">
        <title>Genome assembly of Fulvivirga imtechensis AK7.</title>
        <authorList>
            <person name="Nupur N."/>
            <person name="Khatri I."/>
            <person name="Kumar R."/>
            <person name="Subramanian S."/>
            <person name="Pinnaka A."/>
        </authorList>
    </citation>
    <scope>NUCLEOTIDE SEQUENCE [LARGE SCALE GENOMIC DNA]</scope>
    <source>
        <strain evidence="1 2">AK7</strain>
    </source>
</reference>
<protein>
    <submittedName>
        <fullName evidence="1">Uncharacterized protein</fullName>
    </submittedName>
</protein>
<organism evidence="1 2">
    <name type="scientific">Fulvivirga imtechensis AK7</name>
    <dbReference type="NCBI Taxonomy" id="1237149"/>
    <lineage>
        <taxon>Bacteria</taxon>
        <taxon>Pseudomonadati</taxon>
        <taxon>Bacteroidota</taxon>
        <taxon>Cytophagia</taxon>
        <taxon>Cytophagales</taxon>
        <taxon>Fulvivirgaceae</taxon>
        <taxon>Fulvivirga</taxon>
    </lineage>
</organism>
<sequence>MRNPLSGIAAERFANFNTLGGPMTVQIGNLTINMAGLASGSHMFGFENGMVSNYIPPGSIGDTYAALGMRVSEGPGNTLYGNRAGTTFYQRNSAGQALYAHTDQFLGARASLVQELVASGGATVGEDLSYNNTNHNSTELDLIQLGKNISLYGGIQAGFVIDQSVDIALTHGRGRYTGPLEHARDIRNLKQVSNWTKGISGTLVTVGALASIGEFAYSDKSGEDYARLVGAGVIIGTNFIPYAGPFISTTLGVADATGQFDSFYRGFDNSYYRTGFFNMSFSSGKSLVGPFKY</sequence>
<evidence type="ECO:0000313" key="1">
    <source>
        <dbReference type="EMBL" id="ELR68017.1"/>
    </source>
</evidence>
<evidence type="ECO:0000313" key="2">
    <source>
        <dbReference type="Proteomes" id="UP000011135"/>
    </source>
</evidence>
<proteinExistence type="predicted"/>
<keyword evidence="2" id="KW-1185">Reference proteome</keyword>
<comment type="caution">
    <text evidence="1">The sequence shown here is derived from an EMBL/GenBank/DDBJ whole genome shotgun (WGS) entry which is preliminary data.</text>
</comment>
<accession>L8JKR1</accession>
<dbReference type="EMBL" id="AMZN01000174">
    <property type="protein sequence ID" value="ELR68017.1"/>
    <property type="molecule type" value="Genomic_DNA"/>
</dbReference>
<dbReference type="Proteomes" id="UP000011135">
    <property type="component" value="Unassembled WGS sequence"/>
</dbReference>
<name>L8JKR1_9BACT</name>